<dbReference type="InterPro" id="IPR041700">
    <property type="entry name" value="OMP_b-brl_3"/>
</dbReference>
<dbReference type="OrthoDB" id="1086219at2"/>
<protein>
    <recommendedName>
        <fullName evidence="3">Outer membrane protein beta-barrel domain-containing protein</fullName>
    </recommendedName>
</protein>
<accession>A0A4Y8S5X8</accession>
<evidence type="ECO:0000313" key="5">
    <source>
        <dbReference type="Proteomes" id="UP000297540"/>
    </source>
</evidence>
<dbReference type="AlphaFoldDB" id="A0A4Y8S5X8"/>
<dbReference type="RefSeq" id="WP_133235371.1">
    <property type="nucleotide sequence ID" value="NZ_SOZE01000034.1"/>
</dbReference>
<sequence>MTKRLSLLLLILMLSARALFAQQPPRAVSGTLIDSLGAVPGMTVKLTSDKDSMVVASDTKGGFSFGAVFSRNFKITVSGLGYEAMSRKYAMDDQNTAIRLDPIKLKVQTNMLGQVNVTAINPITIKEDTVEYKAAAYKVREGSPVEDLLKKLPGVSVDKDGNVTAHGKQITKVRVNGKDYFNGDVQTATQNLPADIVENIQVIDDYGDQANLTGIKTGDPDKILNITIQKGKRTGKFGQGTVGIGNDERYLARISANAFREEEQVSLVGTVNNNNTNSFNLGAGGGGGGRAGRGGGGGSAGGGVSTANGITTNRSLGFNYRNEWGKKITVYGSYSYANRDRLSTTTSQTQSLFQSGAILGTDNSDGRTHNLNHRIDFNMEYRIDTLNYLKITPNFNYNSSNDNSTDAFSNTRNDTTVTGNELALTNSTAPSGSISVLYNHKFAKKGRNFSINTSLGYSKNTQDLNDQYTTEQAGITTPLYQQINTNNSSNRYGVSLSYTEPIGNGNYLEANYNHNYTNTDNNRYNYRIDPVTLGQTYVDSLSTLYNYQFITNKFGLNLRGVKTKYNYTVGLAVQPSSLDGQSRNFSTSTNTFNYIPTARFIYNFAKNHSLSVNYSGSNSQPGFTQLQLQPDFSNPQNRVYGNPNLKPAFNNNISLRYNQFDIASGNSLFTNLSFTSTQDRIVSNTRPITVSNASGTGGRNNTIQETRYLNTDGFYSANGNYAYSKPFANRKFTVTLNGGANFNNNISYLNDVRNVGKNWVFNQGARIRIDIDSLMDTEVSGNYSVNTTHYSIPSFISTDARTWTLGLDGRNYFFKGWILGYNLTQTINRGFSSTVKANPTLLSTYVEYQFLKGNIGALRFQAYDLFNQNTGVTRSVSGNQIIDTRTNRLGRYFMLTFAIRLQKFAGSRGGRNGGAGGRRAGGEGGGGFGGGGGGGGRPE</sequence>
<feature type="domain" description="Outer membrane protein beta-barrel" evidence="3">
    <location>
        <begin position="440"/>
        <end position="897"/>
    </location>
</feature>
<keyword evidence="2" id="KW-0732">Signal</keyword>
<evidence type="ECO:0000259" key="3">
    <source>
        <dbReference type="Pfam" id="PF14905"/>
    </source>
</evidence>
<organism evidence="4 5">
    <name type="scientific">Mucilaginibacter psychrotolerans</name>
    <dbReference type="NCBI Taxonomy" id="1524096"/>
    <lineage>
        <taxon>Bacteria</taxon>
        <taxon>Pseudomonadati</taxon>
        <taxon>Bacteroidota</taxon>
        <taxon>Sphingobacteriia</taxon>
        <taxon>Sphingobacteriales</taxon>
        <taxon>Sphingobacteriaceae</taxon>
        <taxon>Mucilaginibacter</taxon>
    </lineage>
</organism>
<evidence type="ECO:0000256" key="2">
    <source>
        <dbReference type="SAM" id="SignalP"/>
    </source>
</evidence>
<name>A0A4Y8S5X8_9SPHI</name>
<comment type="caution">
    <text evidence="4">The sequence shown here is derived from an EMBL/GenBank/DDBJ whole genome shotgun (WGS) entry which is preliminary data.</text>
</comment>
<reference evidence="4 5" key="1">
    <citation type="journal article" date="2017" name="Int. J. Syst. Evol. Microbiol.">
        <title>Mucilaginibacterpsychrotolerans sp. nov., isolated from peatlands.</title>
        <authorList>
            <person name="Deng Y."/>
            <person name="Shen L."/>
            <person name="Xu B."/>
            <person name="Liu Y."/>
            <person name="Gu Z."/>
            <person name="Liu H."/>
            <person name="Zhou Y."/>
        </authorList>
    </citation>
    <scope>NUCLEOTIDE SEQUENCE [LARGE SCALE GENOMIC DNA]</scope>
    <source>
        <strain evidence="4 5">NH7-4</strain>
    </source>
</reference>
<feature type="region of interest" description="Disordered" evidence="1">
    <location>
        <begin position="910"/>
        <end position="939"/>
    </location>
</feature>
<feature type="chain" id="PRO_5021504790" description="Outer membrane protein beta-barrel domain-containing protein" evidence="2">
    <location>
        <begin position="22"/>
        <end position="939"/>
    </location>
</feature>
<dbReference type="Proteomes" id="UP000297540">
    <property type="component" value="Unassembled WGS sequence"/>
</dbReference>
<evidence type="ECO:0000313" key="4">
    <source>
        <dbReference type="EMBL" id="TFF34126.1"/>
    </source>
</evidence>
<evidence type="ECO:0000256" key="1">
    <source>
        <dbReference type="SAM" id="MobiDB-lite"/>
    </source>
</evidence>
<dbReference type="SUPFAM" id="SSF56935">
    <property type="entry name" value="Porins"/>
    <property type="match status" value="1"/>
</dbReference>
<keyword evidence="5" id="KW-1185">Reference proteome</keyword>
<feature type="signal peptide" evidence="2">
    <location>
        <begin position="1"/>
        <end position="21"/>
    </location>
</feature>
<dbReference type="Pfam" id="PF14905">
    <property type="entry name" value="OMP_b-brl_3"/>
    <property type="match status" value="1"/>
</dbReference>
<dbReference type="EMBL" id="SOZE01000034">
    <property type="protein sequence ID" value="TFF34126.1"/>
    <property type="molecule type" value="Genomic_DNA"/>
</dbReference>
<proteinExistence type="predicted"/>
<gene>
    <name evidence="4" type="ORF">E2R66_23135</name>
</gene>